<sequence length="205" mass="25058">MLKILYEEGYLNIEKILMKEYLNLNLEIKELFILLLLFVHYYQKKFSSLEFSEKIKLSKNKIEIILEKLMKKDFFTILQKKKNDKIIEILNLDNTFFKLEKFFSQKKNIFQEEEKKKKIQETIENLEKLKGKILSGFELEIVKSWYFKKKYSHKNIQLSIKKAFLYQKSNLNYIEKILNDNQKNSLKKYDFQTDEILHKIFKKIK</sequence>
<dbReference type="RefSeq" id="WP_066540198.1">
    <property type="nucleotide sequence ID" value="NZ_LTBM01000003.1"/>
</dbReference>
<organism evidence="4 5">
    <name type="scientific">Candidatus Phytoplasma oryzae</name>
    <dbReference type="NCBI Taxonomy" id="203274"/>
    <lineage>
        <taxon>Bacteria</taxon>
        <taxon>Bacillati</taxon>
        <taxon>Mycoplasmatota</taxon>
        <taxon>Mollicutes</taxon>
        <taxon>Acholeplasmatales</taxon>
        <taxon>Acholeplasmataceae</taxon>
        <taxon>Candidatus Phytoplasma</taxon>
        <taxon>16SrXI (Rice yellow dwarf group)</taxon>
    </lineage>
</organism>
<dbReference type="Pfam" id="PF07261">
    <property type="entry name" value="DnaB_2"/>
    <property type="match status" value="1"/>
</dbReference>
<dbReference type="OrthoDB" id="384412at2"/>
<dbReference type="InterPro" id="IPR006343">
    <property type="entry name" value="DnaB/C_C"/>
</dbReference>
<dbReference type="InterPro" id="IPR036388">
    <property type="entry name" value="WH-like_DNA-bd_sf"/>
</dbReference>
<gene>
    <name evidence="4" type="ORF">AXA84_0185</name>
</gene>
<name>A0A139JQN3_9MOLU</name>
<comment type="caution">
    <text evidence="4">The sequence shown here is derived from an EMBL/GenBank/DDBJ whole genome shotgun (WGS) entry which is preliminary data.</text>
</comment>
<dbReference type="Proteomes" id="UP000070069">
    <property type="component" value="Unassembled WGS sequence"/>
</dbReference>
<evidence type="ECO:0000259" key="2">
    <source>
        <dbReference type="Pfam" id="PF07261"/>
    </source>
</evidence>
<dbReference type="InterPro" id="IPR053843">
    <property type="entry name" value="DnaD_N"/>
</dbReference>
<evidence type="ECO:0000313" key="5">
    <source>
        <dbReference type="Proteomes" id="UP000070069"/>
    </source>
</evidence>
<proteinExistence type="inferred from homology"/>
<dbReference type="EMBL" id="LTBM01000003">
    <property type="protein sequence ID" value="KXT29291.1"/>
    <property type="molecule type" value="Genomic_DNA"/>
</dbReference>
<reference evidence="4 5" key="1">
    <citation type="submission" date="2016-02" db="EMBL/GenBank/DDBJ databases">
        <title>A draft genome sequence of Candidatus Phytoplasma oryzae strain Mbita1, the causative agent of Napier Grass stunt disease in Kenya.</title>
        <authorList>
            <person name="Fischer A."/>
            <person name="Santa-Cruz I."/>
            <person name="Wambua L."/>
            <person name="Olds C."/>
            <person name="Midega C."/>
            <person name="Dickinson M."/>
            <person name="Kawicha P."/>
            <person name="Khan Z."/>
            <person name="Masiga D."/>
            <person name="Jores J."/>
            <person name="Bernd S."/>
        </authorList>
    </citation>
    <scope>NUCLEOTIDE SEQUENCE [LARGE SCALE GENOMIC DNA]</scope>
    <source>
        <strain evidence="4">Mbita1</strain>
    </source>
</reference>
<dbReference type="PATRIC" id="fig|203274.3.peg.342"/>
<dbReference type="Gene3D" id="1.10.10.10">
    <property type="entry name" value="Winged helix-like DNA-binding domain superfamily/Winged helix DNA-binding domain"/>
    <property type="match status" value="1"/>
</dbReference>
<dbReference type="AlphaFoldDB" id="A0A139JQN3"/>
<evidence type="ECO:0000259" key="3">
    <source>
        <dbReference type="Pfam" id="PF21984"/>
    </source>
</evidence>
<comment type="similarity">
    <text evidence="1">Belongs to the DnaB/DnaD family.</text>
</comment>
<dbReference type="Gene3D" id="1.10.10.630">
    <property type="entry name" value="DnaD domain-like"/>
    <property type="match status" value="1"/>
</dbReference>
<dbReference type="Pfam" id="PF21984">
    <property type="entry name" value="DnaD_N"/>
    <property type="match status" value="1"/>
</dbReference>
<feature type="domain" description="DnaD N-terminal" evidence="3">
    <location>
        <begin position="13"/>
        <end position="107"/>
    </location>
</feature>
<evidence type="ECO:0000256" key="1">
    <source>
        <dbReference type="ARBA" id="ARBA00093462"/>
    </source>
</evidence>
<evidence type="ECO:0000313" key="4">
    <source>
        <dbReference type="EMBL" id="KXT29291.1"/>
    </source>
</evidence>
<feature type="domain" description="DnaB/C C-terminal" evidence="2">
    <location>
        <begin position="124"/>
        <end position="187"/>
    </location>
</feature>
<dbReference type="NCBIfam" id="TIGR01446">
    <property type="entry name" value="DnaD_dom"/>
    <property type="match status" value="1"/>
</dbReference>
<accession>A0A139JQN3</accession>
<protein>
    <submittedName>
        <fullName evidence="4">SecA</fullName>
    </submittedName>
</protein>
<dbReference type="InterPro" id="IPR034829">
    <property type="entry name" value="DnaD-like_sf"/>
</dbReference>
<dbReference type="SUPFAM" id="SSF158499">
    <property type="entry name" value="DnaD domain-like"/>
    <property type="match status" value="1"/>
</dbReference>